<reference evidence="2" key="1">
    <citation type="journal article" date="2023" name="G3 (Bethesda)">
        <title>Genome assembly and association tests identify interacting loci associated with vigor, precocity, and sex in interspecific pistachio rootstocks.</title>
        <authorList>
            <person name="Palmer W."/>
            <person name="Jacygrad E."/>
            <person name="Sagayaradj S."/>
            <person name="Cavanaugh K."/>
            <person name="Han R."/>
            <person name="Bertier L."/>
            <person name="Beede B."/>
            <person name="Kafkas S."/>
            <person name="Golino D."/>
            <person name="Preece J."/>
            <person name="Michelmore R."/>
        </authorList>
    </citation>
    <scope>NUCLEOTIDE SEQUENCE [LARGE SCALE GENOMIC DNA]</scope>
</reference>
<sequence>MKTLLGAHDVWKIVENRFIDSQYESTFSTIQKETLKGSRKRDKKTVFLLYQALDDDGFEKISNATSIKEA</sequence>
<accession>A0ACC1B3Y0</accession>
<evidence type="ECO:0000313" key="1">
    <source>
        <dbReference type="EMBL" id="KAJ0093518.1"/>
    </source>
</evidence>
<keyword evidence="2" id="KW-1185">Reference proteome</keyword>
<protein>
    <submittedName>
        <fullName evidence="1">Uncharacterized protein</fullName>
    </submittedName>
</protein>
<dbReference type="EMBL" id="CM047903">
    <property type="protein sequence ID" value="KAJ0093518.1"/>
    <property type="molecule type" value="Genomic_DNA"/>
</dbReference>
<comment type="caution">
    <text evidence="1">The sequence shown here is derived from an EMBL/GenBank/DDBJ whole genome shotgun (WGS) entry which is preliminary data.</text>
</comment>
<gene>
    <name evidence="1" type="ORF">Patl1_25612</name>
</gene>
<evidence type="ECO:0000313" key="2">
    <source>
        <dbReference type="Proteomes" id="UP001164250"/>
    </source>
</evidence>
<proteinExistence type="predicted"/>
<name>A0ACC1B3Y0_9ROSI</name>
<dbReference type="Proteomes" id="UP001164250">
    <property type="component" value="Chromosome 7"/>
</dbReference>
<organism evidence="1 2">
    <name type="scientific">Pistacia atlantica</name>
    <dbReference type="NCBI Taxonomy" id="434234"/>
    <lineage>
        <taxon>Eukaryota</taxon>
        <taxon>Viridiplantae</taxon>
        <taxon>Streptophyta</taxon>
        <taxon>Embryophyta</taxon>
        <taxon>Tracheophyta</taxon>
        <taxon>Spermatophyta</taxon>
        <taxon>Magnoliopsida</taxon>
        <taxon>eudicotyledons</taxon>
        <taxon>Gunneridae</taxon>
        <taxon>Pentapetalae</taxon>
        <taxon>rosids</taxon>
        <taxon>malvids</taxon>
        <taxon>Sapindales</taxon>
        <taxon>Anacardiaceae</taxon>
        <taxon>Pistacia</taxon>
    </lineage>
</organism>